<keyword evidence="3" id="KW-1185">Reference proteome</keyword>
<feature type="transmembrane region" description="Helical" evidence="1">
    <location>
        <begin position="84"/>
        <end position="106"/>
    </location>
</feature>
<dbReference type="eggNOG" id="ENOG5032DKN">
    <property type="taxonomic scope" value="Bacteria"/>
</dbReference>
<accession>W5Y0Y3</accession>
<proteinExistence type="predicted"/>
<evidence type="ECO:0000313" key="3">
    <source>
        <dbReference type="Proteomes" id="UP000019222"/>
    </source>
</evidence>
<name>W5Y0Y3_9CORY</name>
<evidence type="ECO:0000256" key="1">
    <source>
        <dbReference type="SAM" id="Phobius"/>
    </source>
</evidence>
<dbReference type="AlphaFoldDB" id="W5Y0Y3"/>
<dbReference type="RefSeq" id="WP_025252583.1">
    <property type="nucleotide sequence ID" value="NZ_CP004353.1"/>
</dbReference>
<protein>
    <recommendedName>
        <fullName evidence="4">ATP synthase protein I</fullName>
    </recommendedName>
</protein>
<feature type="transmembrane region" description="Helical" evidence="1">
    <location>
        <begin position="49"/>
        <end position="72"/>
    </location>
</feature>
<keyword evidence="1" id="KW-1133">Transmembrane helix</keyword>
<dbReference type="PATRIC" id="fig|1224164.3.peg.1166"/>
<dbReference type="KEGG" id="cvt:B843_05825"/>
<gene>
    <name evidence="2" type="ORF">B843_05825</name>
</gene>
<dbReference type="STRING" id="1224164.B843_05825"/>
<reference evidence="2 3" key="1">
    <citation type="submission" date="2013-02" db="EMBL/GenBank/DDBJ databases">
        <title>The complete genome sequence of Corynebacterium vitaeruminis DSM 20294.</title>
        <authorList>
            <person name="Ruckert C."/>
            <person name="Albersmeier A."/>
            <person name="Kalinowski J."/>
        </authorList>
    </citation>
    <scope>NUCLEOTIDE SEQUENCE [LARGE SCALE GENOMIC DNA]</scope>
    <source>
        <strain evidence="3">ATCC 10234</strain>
    </source>
</reference>
<sequence>MNEASTQPSKYDDHRLPLQKALKGGSLAIVAITVVSLIAWGAAKGMPGVWGVVIGALIGGGFVLLTAVSVLLTSNSDVATTGAVILGGWLVKLILLIVVLVIIRHMEFYDHVAFFVTVMLALIAALSAEVWAIVSSKVTYIG</sequence>
<feature type="transmembrane region" description="Helical" evidence="1">
    <location>
        <begin position="21"/>
        <end position="43"/>
    </location>
</feature>
<dbReference type="Proteomes" id="UP000019222">
    <property type="component" value="Chromosome"/>
</dbReference>
<keyword evidence="1" id="KW-0472">Membrane</keyword>
<dbReference type="HOGENOM" id="CLU_129260_1_0_11"/>
<evidence type="ECO:0000313" key="2">
    <source>
        <dbReference type="EMBL" id="AHI22550.1"/>
    </source>
</evidence>
<feature type="transmembrane region" description="Helical" evidence="1">
    <location>
        <begin position="112"/>
        <end position="134"/>
    </location>
</feature>
<keyword evidence="1" id="KW-0812">Transmembrane</keyword>
<evidence type="ECO:0008006" key="4">
    <source>
        <dbReference type="Google" id="ProtNLM"/>
    </source>
</evidence>
<organism evidence="2 3">
    <name type="scientific">Corynebacterium vitaeruminis DSM 20294</name>
    <dbReference type="NCBI Taxonomy" id="1224164"/>
    <lineage>
        <taxon>Bacteria</taxon>
        <taxon>Bacillati</taxon>
        <taxon>Actinomycetota</taxon>
        <taxon>Actinomycetes</taxon>
        <taxon>Mycobacteriales</taxon>
        <taxon>Corynebacteriaceae</taxon>
        <taxon>Corynebacterium</taxon>
    </lineage>
</organism>
<dbReference type="EMBL" id="CP004353">
    <property type="protein sequence ID" value="AHI22550.1"/>
    <property type="molecule type" value="Genomic_DNA"/>
</dbReference>